<gene>
    <name evidence="3" type="ORF">NTG6680_3028</name>
</gene>
<feature type="transmembrane region" description="Helical" evidence="1">
    <location>
        <begin position="153"/>
        <end position="173"/>
    </location>
</feature>
<evidence type="ECO:0000313" key="4">
    <source>
        <dbReference type="Proteomes" id="UP000839052"/>
    </source>
</evidence>
<evidence type="ECO:0000313" key="3">
    <source>
        <dbReference type="EMBL" id="CAG9934277.1"/>
    </source>
</evidence>
<feature type="transmembrane region" description="Helical" evidence="1">
    <location>
        <begin position="55"/>
        <end position="76"/>
    </location>
</feature>
<feature type="transmembrane region" description="Helical" evidence="1">
    <location>
        <begin position="88"/>
        <end position="107"/>
    </location>
</feature>
<keyword evidence="1" id="KW-1133">Transmembrane helix</keyword>
<dbReference type="RefSeq" id="WP_239797932.1">
    <property type="nucleotide sequence ID" value="NZ_OU912926.1"/>
</dbReference>
<feature type="domain" description="VanZ-like" evidence="2">
    <location>
        <begin position="27"/>
        <end position="134"/>
    </location>
</feature>
<feature type="transmembrane region" description="Helical" evidence="1">
    <location>
        <begin position="235"/>
        <end position="255"/>
    </location>
</feature>
<keyword evidence="1" id="KW-0472">Membrane</keyword>
<feature type="transmembrane region" description="Helical" evidence="1">
    <location>
        <begin position="261"/>
        <end position="281"/>
    </location>
</feature>
<feature type="transmembrane region" description="Helical" evidence="1">
    <location>
        <begin position="209"/>
        <end position="228"/>
    </location>
</feature>
<feature type="transmembrane region" description="Helical" evidence="1">
    <location>
        <begin position="119"/>
        <end position="141"/>
    </location>
</feature>
<keyword evidence="1" id="KW-0812">Transmembrane</keyword>
<keyword evidence="4" id="KW-1185">Reference proteome</keyword>
<feature type="transmembrane region" description="Helical" evidence="1">
    <location>
        <begin position="16"/>
        <end position="35"/>
    </location>
</feature>
<accession>A0ABM8Z2Z4</accession>
<protein>
    <submittedName>
        <fullName evidence="3">VanZ domain-containing protein</fullName>
    </submittedName>
</protein>
<sequence>MKETIIASSRARLRTYLAAGYALFIMYASLSPFSGWQEQGLEFSAVLALPLFLQYTWFDAAANLLGYLPFGLLLGLALRARFSVSWTVLLATLGGVVLSAMMEYAQMYLPVRISSNLDLFANSSGTLAGALLAVSIAPREWFALHLTHWRMRLFHGGGGVNFGLALVALWMFAQVNPSLPMLGNVFISEVARAPFVVVQPEPFNWMESMAVLLNMLMLGMLLLTLLRIRRQAASTLLLVLCAVAVAKFTAAAILLKSWALLLWLNGEAMLGIFAGVLVLISASRLSRTQLSKCAALVALGYWVLAHWIVDSGEPSAAMRLYQWNYGHLLNYNGLSQTIALVFPFLMLGYLWRVKSTS</sequence>
<reference evidence="3 4" key="1">
    <citation type="submission" date="2021-10" db="EMBL/GenBank/DDBJ databases">
        <authorList>
            <person name="Koch H."/>
        </authorList>
    </citation>
    <scope>NUCLEOTIDE SEQUENCE [LARGE SCALE GENOMIC DNA]</scope>
    <source>
        <strain evidence="3">6680</strain>
    </source>
</reference>
<dbReference type="Pfam" id="PF04892">
    <property type="entry name" value="VanZ"/>
    <property type="match status" value="1"/>
</dbReference>
<name>A0ABM8Z2Z4_9PROT</name>
<dbReference type="InterPro" id="IPR006976">
    <property type="entry name" value="VanZ-like"/>
</dbReference>
<feature type="transmembrane region" description="Helical" evidence="1">
    <location>
        <begin position="293"/>
        <end position="309"/>
    </location>
</feature>
<proteinExistence type="predicted"/>
<dbReference type="Proteomes" id="UP000839052">
    <property type="component" value="Chromosome"/>
</dbReference>
<dbReference type="EMBL" id="OU912926">
    <property type="protein sequence ID" value="CAG9934277.1"/>
    <property type="molecule type" value="Genomic_DNA"/>
</dbReference>
<evidence type="ECO:0000256" key="1">
    <source>
        <dbReference type="SAM" id="Phobius"/>
    </source>
</evidence>
<feature type="transmembrane region" description="Helical" evidence="1">
    <location>
        <begin position="329"/>
        <end position="351"/>
    </location>
</feature>
<organism evidence="3 4">
    <name type="scientific">Candidatus Nitrotoga arctica</name>
    <dbReference type="NCBI Taxonomy" id="453162"/>
    <lineage>
        <taxon>Bacteria</taxon>
        <taxon>Pseudomonadati</taxon>
        <taxon>Pseudomonadota</taxon>
        <taxon>Betaproteobacteria</taxon>
        <taxon>Nitrosomonadales</taxon>
        <taxon>Gallionellaceae</taxon>
        <taxon>Candidatus Nitrotoga</taxon>
    </lineage>
</organism>
<evidence type="ECO:0000259" key="2">
    <source>
        <dbReference type="Pfam" id="PF04892"/>
    </source>
</evidence>